<gene>
    <name evidence="14" type="ORF">EUGRSUZ_K02861</name>
</gene>
<comment type="similarity">
    <text evidence="1 8">Belongs to the RdRP family.</text>
</comment>
<comment type="catalytic activity">
    <reaction evidence="7 8">
        <text>RNA(n) + a ribonucleoside 5'-triphosphate = RNA(n+1) + diphosphate</text>
        <dbReference type="Rhea" id="RHEA:21248"/>
        <dbReference type="Rhea" id="RHEA-COMP:14527"/>
        <dbReference type="Rhea" id="RHEA-COMP:17342"/>
        <dbReference type="ChEBI" id="CHEBI:33019"/>
        <dbReference type="ChEBI" id="CHEBI:61557"/>
        <dbReference type="ChEBI" id="CHEBI:140395"/>
        <dbReference type="EC" id="2.7.7.48"/>
    </reaction>
</comment>
<dbReference type="Pfam" id="PF24823">
    <property type="entry name" value="PH_RDR2"/>
    <property type="match status" value="1"/>
</dbReference>
<dbReference type="PANTHER" id="PTHR23079">
    <property type="entry name" value="RNA-DEPENDENT RNA POLYMERASE"/>
    <property type="match status" value="1"/>
</dbReference>
<evidence type="ECO:0000256" key="6">
    <source>
        <dbReference type="ARBA" id="ARBA00023158"/>
    </source>
</evidence>
<feature type="domain" description="RDRP core" evidence="9">
    <location>
        <begin position="392"/>
        <end position="969"/>
    </location>
</feature>
<feature type="domain" description="RDRP C-terminal head" evidence="13">
    <location>
        <begin position="991"/>
        <end position="1127"/>
    </location>
</feature>
<dbReference type="InParanoid" id="A0A059A7H7"/>
<comment type="function">
    <text evidence="8">Probably involved in the RNA silencing pathway and required for the generation of small interfering RNAs (siRNAs).</text>
</comment>
<dbReference type="Pfam" id="PF26252">
    <property type="entry name" value="RdRP_helical"/>
    <property type="match status" value="1"/>
</dbReference>
<evidence type="ECO:0000259" key="13">
    <source>
        <dbReference type="Pfam" id="PF26253"/>
    </source>
</evidence>
<evidence type="ECO:0000256" key="4">
    <source>
        <dbReference type="ARBA" id="ARBA00022695"/>
    </source>
</evidence>
<dbReference type="PANTHER" id="PTHR23079:SF5">
    <property type="entry name" value="RNA-DEPENDENT RNA POLYMERASE 2"/>
    <property type="match status" value="1"/>
</dbReference>
<dbReference type="OrthoDB" id="6513042at2759"/>
<dbReference type="GO" id="GO:0003968">
    <property type="term" value="F:RNA-directed RNA polymerase activity"/>
    <property type="evidence" value="ECO:0000318"/>
    <property type="project" value="GO_Central"/>
</dbReference>
<evidence type="ECO:0000259" key="11">
    <source>
        <dbReference type="Pfam" id="PF26250"/>
    </source>
</evidence>
<dbReference type="InterPro" id="IPR058763">
    <property type="entry name" value="RRM_RDR1/2-like"/>
</dbReference>
<proteinExistence type="inferred from homology"/>
<evidence type="ECO:0000256" key="5">
    <source>
        <dbReference type="ARBA" id="ARBA00022884"/>
    </source>
</evidence>
<dbReference type="AlphaFoldDB" id="A0A059A7H7"/>
<sequence>MGGAVVERPTLRVSNIPLTVTAHDLLRFLESALGPASVYAIDIFTERKNWKPRGSGRVQFASLRHRDLALAAPLVLRSHALALSPAHDDIVPRPLHDRHRLDAGSLRAGFPKGPARLCELARWGRVRVWLMPERRRVEFWVWVEGECYKLEVGFDDVVESVGCCLGGDGGDCGDGGNGGNGRKPNALLLTFNRGPRIYKRISGSDVTSKFSPDRYHIYKDDFNFLWVRTTDFSNVKAIGQSTTFCWEVDEGLQVPASDVFASFPYYKEGTIDLTLEEGEEFHSASEIVPLLECDSGPKLDYEIVFQLNSLVHTQKISLAGAYELTNILSTLDVDTAVLVLQKLHKLTSTCYDPVPFVKTQLHVLKRDGKNLPSSALRRLTDSNVMFCHRAFITPTKIYCLGPELETSNYVVKNFASHSSDFLRVSFVEEDWSKIPPNALSTSTQQGIFSKPLRTGIYHRILTVLREGIVIGKKKFQFLAFSASQLRSNSVWMFASNDEVTAEQIREWMGCFNKIRSVSKCAARMGQMFSSSVQTMVVPAHDVEIIPDIEVNTRGFDFCFSDGIGKISQSFARQVAQKCGLTDSPSAFQIRYGGYKGVIAVDRRSFRKLSLRESMRKFESSNRMLNVTQWSNSLPCYLNREIITLLSTLEVEDEKFEAMQQKQLLILGKMLTDREAALSVLESLSGADRRNIIAKMLLAGYEPTADPYLLMMLRAHHEIQLSELKSRCRIHIPKGRILLGCLDEAGILDYGQVYVRVTMTKAELESGEQRFFRKVDETTAAVIGKVVVTKNPCLHPGDIRVLKAVFEVELEESGLVDCIIFPRKGERPHPNECSGGDLDGDLFFISWDEDIIPSHTETPMDYTGRRPRITDHDVTLEEIHKFFVDYMINDTLGAISTAHLVHADREQEKARSEKCLQLATLHSMAVDFAKTGAPAEMPRVLKPREFPDFMERVDKPMYTSTNVLGKLYRATLELSLEKSKIIWSDETAREYYDHDLEVDGFEAFIDRAVTHRDKYMEKLSELMRFYGAESEDEILTGNLRNRAIYLQRDNRKYGDMKDRISLSVKNLHKEVKGWFESGCEASERERLASAWYHVTYHPSFVHGSFNFLSFPWIVGDVLLTIRSVNRKKSLA</sequence>
<evidence type="ECO:0000259" key="9">
    <source>
        <dbReference type="Pfam" id="PF05183"/>
    </source>
</evidence>
<dbReference type="Pfam" id="PF26250">
    <property type="entry name" value="RRM_RdRP1_2"/>
    <property type="match status" value="1"/>
</dbReference>
<dbReference type="InterPro" id="IPR058752">
    <property type="entry name" value="RDRP_C_head"/>
</dbReference>
<keyword evidence="6 8" id="KW-0943">RNA-mediated gene silencing</keyword>
<keyword evidence="5 8" id="KW-0694">RNA-binding</keyword>
<dbReference type="CDD" id="cd00590">
    <property type="entry name" value="RRM_SF"/>
    <property type="match status" value="1"/>
</dbReference>
<evidence type="ECO:0000256" key="7">
    <source>
        <dbReference type="ARBA" id="ARBA00048744"/>
    </source>
</evidence>
<accession>A0A059A7H7</accession>
<dbReference type="InterPro" id="IPR007855">
    <property type="entry name" value="RDRP"/>
</dbReference>
<dbReference type="InterPro" id="IPR058751">
    <property type="entry name" value="RDRP_helical"/>
</dbReference>
<dbReference type="Gramene" id="KCW49305">
    <property type="protein sequence ID" value="KCW49305"/>
    <property type="gene ID" value="EUGRSUZ_K02861"/>
</dbReference>
<dbReference type="InterPro" id="IPR057590">
    <property type="entry name" value="PH_RDR1/2-like"/>
</dbReference>
<dbReference type="EC" id="2.7.7.48" evidence="8"/>
<dbReference type="OMA" id="YHICKED"/>
<evidence type="ECO:0000256" key="3">
    <source>
        <dbReference type="ARBA" id="ARBA00022679"/>
    </source>
</evidence>
<dbReference type="Pfam" id="PF05183">
    <property type="entry name" value="RdRP"/>
    <property type="match status" value="1"/>
</dbReference>
<evidence type="ECO:0000313" key="14">
    <source>
        <dbReference type="EMBL" id="KCW49305.1"/>
    </source>
</evidence>
<dbReference type="GO" id="GO:0031380">
    <property type="term" value="C:nuclear RNA-directed RNA polymerase complex"/>
    <property type="evidence" value="ECO:0000318"/>
    <property type="project" value="GO_Central"/>
</dbReference>
<dbReference type="EMBL" id="KK198763">
    <property type="protein sequence ID" value="KCW49305.1"/>
    <property type="molecule type" value="Genomic_DNA"/>
</dbReference>
<dbReference type="GO" id="GO:0030422">
    <property type="term" value="P:siRNA processing"/>
    <property type="evidence" value="ECO:0000318"/>
    <property type="project" value="GO_Central"/>
</dbReference>
<evidence type="ECO:0000256" key="8">
    <source>
        <dbReference type="RuleBase" id="RU363098"/>
    </source>
</evidence>
<organism evidence="14">
    <name type="scientific">Eucalyptus grandis</name>
    <name type="common">Flooded gum</name>
    <dbReference type="NCBI Taxonomy" id="71139"/>
    <lineage>
        <taxon>Eukaryota</taxon>
        <taxon>Viridiplantae</taxon>
        <taxon>Streptophyta</taxon>
        <taxon>Embryophyta</taxon>
        <taxon>Tracheophyta</taxon>
        <taxon>Spermatophyta</taxon>
        <taxon>Magnoliopsida</taxon>
        <taxon>eudicotyledons</taxon>
        <taxon>Gunneridae</taxon>
        <taxon>Pentapetalae</taxon>
        <taxon>rosids</taxon>
        <taxon>malvids</taxon>
        <taxon>Myrtales</taxon>
        <taxon>Myrtaceae</taxon>
        <taxon>Myrtoideae</taxon>
        <taxon>Eucalypteae</taxon>
        <taxon>Eucalyptus</taxon>
    </lineage>
</organism>
<dbReference type="STRING" id="71139.A0A059A7H7"/>
<feature type="domain" description="RDR1/2-like RRM" evidence="11">
    <location>
        <begin position="10"/>
        <end position="71"/>
    </location>
</feature>
<dbReference type="FunCoup" id="A0A059A7H7">
    <property type="interactions" value="281"/>
</dbReference>
<dbReference type="KEGG" id="egr:104426281"/>
<evidence type="ECO:0000256" key="2">
    <source>
        <dbReference type="ARBA" id="ARBA00022484"/>
    </source>
</evidence>
<evidence type="ECO:0000259" key="10">
    <source>
        <dbReference type="Pfam" id="PF24823"/>
    </source>
</evidence>
<dbReference type="SUPFAM" id="SSF54928">
    <property type="entry name" value="RNA-binding domain, RBD"/>
    <property type="match status" value="1"/>
</dbReference>
<dbReference type="eggNOG" id="KOG0988">
    <property type="taxonomic scope" value="Eukaryota"/>
</dbReference>
<keyword evidence="3 8" id="KW-0808">Transferase</keyword>
<keyword evidence="4 8" id="KW-0548">Nucleotidyltransferase</keyword>
<reference evidence="14" key="1">
    <citation type="submission" date="2013-07" db="EMBL/GenBank/DDBJ databases">
        <title>The genome of Eucalyptus grandis.</title>
        <authorList>
            <person name="Schmutz J."/>
            <person name="Hayes R."/>
            <person name="Myburg A."/>
            <person name="Tuskan G."/>
            <person name="Grattapaglia D."/>
            <person name="Rokhsar D.S."/>
        </authorList>
    </citation>
    <scope>NUCLEOTIDE SEQUENCE</scope>
    <source>
        <tissue evidence="14">Leaf extractions</tissue>
    </source>
</reference>
<dbReference type="InterPro" id="IPR035979">
    <property type="entry name" value="RBD_domain_sf"/>
</dbReference>
<dbReference type="Pfam" id="PF26253">
    <property type="entry name" value="RdRP_head"/>
    <property type="match status" value="1"/>
</dbReference>
<evidence type="ECO:0000259" key="12">
    <source>
        <dbReference type="Pfam" id="PF26252"/>
    </source>
</evidence>
<feature type="domain" description="RDR1/2-like PH-like" evidence="10">
    <location>
        <begin position="106"/>
        <end position="273"/>
    </location>
</feature>
<evidence type="ECO:0000256" key="1">
    <source>
        <dbReference type="ARBA" id="ARBA00005762"/>
    </source>
</evidence>
<feature type="domain" description="RDRP helical" evidence="12">
    <location>
        <begin position="290"/>
        <end position="371"/>
    </location>
</feature>
<keyword evidence="2 8" id="KW-0696">RNA-directed RNA polymerase</keyword>
<protein>
    <recommendedName>
        <fullName evidence="8">RNA-dependent RNA polymerase</fullName>
        <ecNumber evidence="8">2.7.7.48</ecNumber>
    </recommendedName>
</protein>
<name>A0A059A7H7_EUCGR</name>
<dbReference type="InterPro" id="IPR057596">
    <property type="entry name" value="RDRP_core"/>
</dbReference>
<dbReference type="GO" id="GO:0003723">
    <property type="term" value="F:RNA binding"/>
    <property type="evidence" value="ECO:0007669"/>
    <property type="project" value="UniProtKB-KW"/>
</dbReference>